<evidence type="ECO:0008006" key="3">
    <source>
        <dbReference type="Google" id="ProtNLM"/>
    </source>
</evidence>
<dbReference type="OrthoDB" id="277577at2"/>
<accession>I3CF33</accession>
<reference evidence="1 2" key="1">
    <citation type="submission" date="2011-11" db="EMBL/GenBank/DDBJ databases">
        <title>Improved High-Quality Draft sequence of Beggiatoa alba B18lD.</title>
        <authorList>
            <consortium name="US DOE Joint Genome Institute"/>
            <person name="Lucas S."/>
            <person name="Han J."/>
            <person name="Lapidus A."/>
            <person name="Cheng J.-F."/>
            <person name="Goodwin L."/>
            <person name="Pitluck S."/>
            <person name="Peters L."/>
            <person name="Mikhailova N."/>
            <person name="Held B."/>
            <person name="Detter J.C."/>
            <person name="Han C."/>
            <person name="Tapia R."/>
            <person name="Land M."/>
            <person name="Hauser L."/>
            <person name="Kyrpides N."/>
            <person name="Ivanova N."/>
            <person name="Pagani I."/>
            <person name="Samuel K."/>
            <person name="Teske A."/>
            <person name="Mueller J."/>
            <person name="Woyke T."/>
        </authorList>
    </citation>
    <scope>NUCLEOTIDE SEQUENCE [LARGE SCALE GENOMIC DNA]</scope>
    <source>
        <strain evidence="1 2">B18LD</strain>
    </source>
</reference>
<keyword evidence="2" id="KW-1185">Reference proteome</keyword>
<dbReference type="EMBL" id="JH600070">
    <property type="protein sequence ID" value="EIJ42226.1"/>
    <property type="molecule type" value="Genomic_DNA"/>
</dbReference>
<proteinExistence type="predicted"/>
<dbReference type="Proteomes" id="UP000005744">
    <property type="component" value="Unassembled WGS sequence"/>
</dbReference>
<gene>
    <name evidence="1" type="ORF">BegalDRAFT_1330</name>
</gene>
<protein>
    <recommendedName>
        <fullName evidence="3">DUF4154 domain-containing protein</fullName>
    </recommendedName>
</protein>
<sequence>MPIHFFYRLLLASIFIGQVGISYADESKDEYTVKTAFIYNIVRMVEWPDDKQETQNPIYICLLGEDYFGESINALQRKMVRNRPLMIKKDITFNMVKTCHVLFISASEKQNLATIFNMVGSLPILTMSDVNAFAESGGIVNLWRDEERIKVEVNLSIAEKVNLKISARLLQLARVIQ</sequence>
<dbReference type="Pfam" id="PF13689">
    <property type="entry name" value="DUF4154"/>
    <property type="match status" value="1"/>
</dbReference>
<organism evidence="1 2">
    <name type="scientific">Beggiatoa alba B18LD</name>
    <dbReference type="NCBI Taxonomy" id="395493"/>
    <lineage>
        <taxon>Bacteria</taxon>
        <taxon>Pseudomonadati</taxon>
        <taxon>Pseudomonadota</taxon>
        <taxon>Gammaproteobacteria</taxon>
        <taxon>Thiotrichales</taxon>
        <taxon>Thiotrichaceae</taxon>
        <taxon>Beggiatoa</taxon>
    </lineage>
</organism>
<name>I3CF33_9GAMM</name>
<evidence type="ECO:0000313" key="1">
    <source>
        <dbReference type="EMBL" id="EIJ42226.1"/>
    </source>
</evidence>
<dbReference type="STRING" id="395493.BegalDRAFT_1330"/>
<dbReference type="eggNOG" id="ENOG5032YBM">
    <property type="taxonomic scope" value="Bacteria"/>
</dbReference>
<evidence type="ECO:0000313" key="2">
    <source>
        <dbReference type="Proteomes" id="UP000005744"/>
    </source>
</evidence>
<dbReference type="AlphaFoldDB" id="I3CF33"/>
<dbReference type="RefSeq" id="WP_002684984.1">
    <property type="nucleotide sequence ID" value="NZ_JH600070.1"/>
</dbReference>
<dbReference type="InterPro" id="IPR025293">
    <property type="entry name" value="YfiR/HmsC-like"/>
</dbReference>
<dbReference type="HOGENOM" id="CLU_093136_0_0_6"/>